<evidence type="ECO:0000256" key="2">
    <source>
        <dbReference type="ARBA" id="ARBA00022692"/>
    </source>
</evidence>
<evidence type="ECO:0000256" key="6">
    <source>
        <dbReference type="SAM" id="Phobius"/>
    </source>
</evidence>
<keyword evidence="2 6" id="KW-0812">Transmembrane</keyword>
<gene>
    <name evidence="7" type="ORF">JOE42_000714</name>
</gene>
<keyword evidence="8" id="KW-1185">Reference proteome</keyword>
<comment type="caution">
    <text evidence="7">The sequence shown here is derived from an EMBL/GenBank/DDBJ whole genome shotgun (WGS) entry which is preliminary data.</text>
</comment>
<evidence type="ECO:0000256" key="5">
    <source>
        <dbReference type="SAM" id="MobiDB-lite"/>
    </source>
</evidence>
<feature type="region of interest" description="Disordered" evidence="5">
    <location>
        <begin position="1"/>
        <end position="57"/>
    </location>
</feature>
<reference evidence="7 8" key="1">
    <citation type="submission" date="2021-01" db="EMBL/GenBank/DDBJ databases">
        <title>Genomics of switchgrass bacterial isolates.</title>
        <authorList>
            <person name="Shade A."/>
        </authorList>
    </citation>
    <scope>NUCLEOTIDE SEQUENCE [LARGE SCALE GENOMIC DNA]</scope>
    <source>
        <strain evidence="7 8">PvP111</strain>
    </source>
</reference>
<comment type="subcellular location">
    <subcellularLocation>
        <location evidence="1">Membrane</location>
    </subcellularLocation>
</comment>
<evidence type="ECO:0000313" key="8">
    <source>
        <dbReference type="Proteomes" id="UP000703038"/>
    </source>
</evidence>
<proteinExistence type="predicted"/>
<dbReference type="InterPro" id="IPR007593">
    <property type="entry name" value="CD225/Dispanin_fam"/>
</dbReference>
<evidence type="ECO:0000256" key="4">
    <source>
        <dbReference type="ARBA" id="ARBA00023136"/>
    </source>
</evidence>
<dbReference type="Proteomes" id="UP000703038">
    <property type="component" value="Unassembled WGS sequence"/>
</dbReference>
<feature type="transmembrane region" description="Helical" evidence="6">
    <location>
        <begin position="111"/>
        <end position="133"/>
    </location>
</feature>
<evidence type="ECO:0008006" key="9">
    <source>
        <dbReference type="Google" id="ProtNLM"/>
    </source>
</evidence>
<dbReference type="EMBL" id="JAFBBK010000001">
    <property type="protein sequence ID" value="MBM7413981.1"/>
    <property type="molecule type" value="Genomic_DNA"/>
</dbReference>
<feature type="compositionally biased region" description="Low complexity" evidence="5">
    <location>
        <begin position="38"/>
        <end position="50"/>
    </location>
</feature>
<protein>
    <recommendedName>
        <fullName evidence="9">Interferon-induced transmembrane protein</fullName>
    </recommendedName>
</protein>
<feature type="transmembrane region" description="Helical" evidence="6">
    <location>
        <begin position="60"/>
        <end position="78"/>
    </location>
</feature>
<name>A0ABS2KPT8_9NOCA</name>
<keyword evidence="4 6" id="KW-0472">Membrane</keyword>
<dbReference type="RefSeq" id="WP_307806143.1">
    <property type="nucleotide sequence ID" value="NZ_JAFBBK010000001.1"/>
</dbReference>
<accession>A0ABS2KPT8</accession>
<keyword evidence="3 6" id="KW-1133">Transmembrane helix</keyword>
<organism evidence="7 8">
    <name type="scientific">Rhodococcoides corynebacterioides</name>
    <dbReference type="NCBI Taxonomy" id="53972"/>
    <lineage>
        <taxon>Bacteria</taxon>
        <taxon>Bacillati</taxon>
        <taxon>Actinomycetota</taxon>
        <taxon>Actinomycetes</taxon>
        <taxon>Mycobacteriales</taxon>
        <taxon>Nocardiaceae</taxon>
        <taxon>Rhodococcoides</taxon>
    </lineage>
</organism>
<evidence type="ECO:0000256" key="3">
    <source>
        <dbReference type="ARBA" id="ARBA00022989"/>
    </source>
</evidence>
<evidence type="ECO:0000313" key="7">
    <source>
        <dbReference type="EMBL" id="MBM7413981.1"/>
    </source>
</evidence>
<evidence type="ECO:0000256" key="1">
    <source>
        <dbReference type="ARBA" id="ARBA00004370"/>
    </source>
</evidence>
<sequence>MSDHPEYPQQPYTGSSYEPDLTKGPTDTGAFPATGAFPQQQQPSYPQQQYGPPPLPPTNAGWAAAALIFFWPLAFSAFNHSSSVFPRWSLGDYQGAHYASERTKQLGKYSLYIFAGLFALFILFYVLLIAFAISAGSGTDYTY</sequence>
<dbReference type="Pfam" id="PF04505">
    <property type="entry name" value="CD225"/>
    <property type="match status" value="1"/>
</dbReference>